<feature type="region of interest" description="Disordered" evidence="6">
    <location>
        <begin position="81"/>
        <end position="105"/>
    </location>
</feature>
<evidence type="ECO:0000256" key="5">
    <source>
        <dbReference type="ARBA" id="ARBA00023242"/>
    </source>
</evidence>
<keyword evidence="5" id="KW-0539">Nucleus</keyword>
<dbReference type="CDD" id="cd12148">
    <property type="entry name" value="fungal_TF_MHR"/>
    <property type="match status" value="1"/>
</dbReference>
<dbReference type="Pfam" id="PF00172">
    <property type="entry name" value="Zn_clus"/>
    <property type="match status" value="1"/>
</dbReference>
<dbReference type="AlphaFoldDB" id="A0A9P3PVG7"/>
<dbReference type="PANTHER" id="PTHR47338">
    <property type="entry name" value="ZN(II)2CYS6 TRANSCRIPTION FACTOR (EUROFUNG)-RELATED"/>
    <property type="match status" value="1"/>
</dbReference>
<dbReference type="GO" id="GO:0005634">
    <property type="term" value="C:nucleus"/>
    <property type="evidence" value="ECO:0007669"/>
    <property type="project" value="UniProtKB-SubCell"/>
</dbReference>
<dbReference type="InterPro" id="IPR001138">
    <property type="entry name" value="Zn2Cys6_DnaBD"/>
</dbReference>
<dbReference type="GO" id="GO:0008270">
    <property type="term" value="F:zinc ion binding"/>
    <property type="evidence" value="ECO:0007669"/>
    <property type="project" value="InterPro"/>
</dbReference>
<evidence type="ECO:0000259" key="7">
    <source>
        <dbReference type="PROSITE" id="PS50048"/>
    </source>
</evidence>
<dbReference type="PROSITE" id="PS50048">
    <property type="entry name" value="ZN2_CY6_FUNGAL_2"/>
    <property type="match status" value="1"/>
</dbReference>
<dbReference type="OrthoDB" id="2309723at2759"/>
<gene>
    <name evidence="8" type="ORF">LshimejAT787_1102690</name>
</gene>
<accession>A0A9P3PVG7</accession>
<comment type="subcellular location">
    <subcellularLocation>
        <location evidence="1">Nucleus</location>
    </subcellularLocation>
</comment>
<proteinExistence type="predicted"/>
<evidence type="ECO:0000256" key="6">
    <source>
        <dbReference type="SAM" id="MobiDB-lite"/>
    </source>
</evidence>
<dbReference type="SMART" id="SM00066">
    <property type="entry name" value="GAL4"/>
    <property type="match status" value="1"/>
</dbReference>
<evidence type="ECO:0000313" key="8">
    <source>
        <dbReference type="EMBL" id="GLB42254.1"/>
    </source>
</evidence>
<keyword evidence="2" id="KW-0479">Metal-binding</keyword>
<keyword evidence="4" id="KW-0804">Transcription</keyword>
<keyword evidence="9" id="KW-1185">Reference proteome</keyword>
<evidence type="ECO:0000313" key="9">
    <source>
        <dbReference type="Proteomes" id="UP001063166"/>
    </source>
</evidence>
<sequence>MIAETSKDSPAARAMAKPLKRGRACMNCRFLKIKCDGVKPICGPCRKHPKDDDCEYSDGPGRSRTKVLEETVSRLEARLHELEHPDETTPSVTLHDPYSPYHEAQQKLPPSLLIPEAHPYSPLSPFSPTSTTSSLPSGRPWRSFAALETKTESGGSSGSSSSPHHRPYTSSPFLGTDEPGFLTIQSLLDQFLPHCTEFGFFLNPNRFREATLLPLSFGHPSRPTPALLSAVYLWGVHLSHSEPLLLHEHSFMIRALQHVATDPLGAHPDVVLHTLQAEVLLAYYFLHIGRFLEAKCHTAIAVSLALGAGFHKIRSANIYAPSTIGLSSDTPISLQPPRDNSEESERISGFWTVLMLHKYVSIALEPPTSVCGTLEAPGTQIDTPWPLDIPSYSEGLRPDVRGNSTVRNFLLNVVDDAPQGHSMTALNAKAAILFHRSAQLAGQWTPHMQTREFHAYTAAFQSINRLIQTFRTSLPPLSQLDIKHPSTRTLLLIHALTDAATIKLHINFSYADSASKQHCLTAARNMITFGGLNIQEFGYMNPIIATLWVAACHVFIDEISRVRSLGSDWPSHSEGGEDELMERLRDGMAALSALSDESSFIKYQLTKIQEAFAAI</sequence>
<dbReference type="EMBL" id="BRPK01000011">
    <property type="protein sequence ID" value="GLB42254.1"/>
    <property type="molecule type" value="Genomic_DNA"/>
</dbReference>
<dbReference type="PROSITE" id="PS00463">
    <property type="entry name" value="ZN2_CY6_FUNGAL_1"/>
    <property type="match status" value="1"/>
</dbReference>
<keyword evidence="3" id="KW-0805">Transcription regulation</keyword>
<dbReference type="SUPFAM" id="SSF57701">
    <property type="entry name" value="Zn2/Cys6 DNA-binding domain"/>
    <property type="match status" value="1"/>
</dbReference>
<dbReference type="CDD" id="cd00067">
    <property type="entry name" value="GAL4"/>
    <property type="match status" value="1"/>
</dbReference>
<reference evidence="8" key="1">
    <citation type="submission" date="2022-07" db="EMBL/GenBank/DDBJ databases">
        <title>The genome of Lyophyllum shimeji provides insight into the initial evolution of ectomycorrhizal fungal genome.</title>
        <authorList>
            <person name="Kobayashi Y."/>
            <person name="Shibata T."/>
            <person name="Hirakawa H."/>
            <person name="Shigenobu S."/>
            <person name="Nishiyama T."/>
            <person name="Yamada A."/>
            <person name="Hasebe M."/>
            <person name="Kawaguchi M."/>
        </authorList>
    </citation>
    <scope>NUCLEOTIDE SEQUENCE</scope>
    <source>
        <strain evidence="8">AT787</strain>
    </source>
</reference>
<dbReference type="GO" id="GO:0000981">
    <property type="term" value="F:DNA-binding transcription factor activity, RNA polymerase II-specific"/>
    <property type="evidence" value="ECO:0007669"/>
    <property type="project" value="InterPro"/>
</dbReference>
<protein>
    <submittedName>
        <fullName evidence="8">Chromatin disassembly</fullName>
    </submittedName>
</protein>
<evidence type="ECO:0000256" key="4">
    <source>
        <dbReference type="ARBA" id="ARBA00023163"/>
    </source>
</evidence>
<organism evidence="8 9">
    <name type="scientific">Lyophyllum shimeji</name>
    <name type="common">Hon-shimeji</name>
    <name type="synonym">Tricholoma shimeji</name>
    <dbReference type="NCBI Taxonomy" id="47721"/>
    <lineage>
        <taxon>Eukaryota</taxon>
        <taxon>Fungi</taxon>
        <taxon>Dikarya</taxon>
        <taxon>Basidiomycota</taxon>
        <taxon>Agaricomycotina</taxon>
        <taxon>Agaricomycetes</taxon>
        <taxon>Agaricomycetidae</taxon>
        <taxon>Agaricales</taxon>
        <taxon>Tricholomatineae</taxon>
        <taxon>Lyophyllaceae</taxon>
        <taxon>Lyophyllum</taxon>
    </lineage>
</organism>
<feature type="region of interest" description="Disordered" evidence="6">
    <location>
        <begin position="149"/>
        <end position="172"/>
    </location>
</feature>
<dbReference type="Gene3D" id="4.10.240.10">
    <property type="entry name" value="Zn(2)-C6 fungal-type DNA-binding domain"/>
    <property type="match status" value="1"/>
</dbReference>
<feature type="domain" description="Zn(2)-C6 fungal-type" evidence="7">
    <location>
        <begin position="24"/>
        <end position="56"/>
    </location>
</feature>
<evidence type="ECO:0000256" key="2">
    <source>
        <dbReference type="ARBA" id="ARBA00022723"/>
    </source>
</evidence>
<evidence type="ECO:0000256" key="1">
    <source>
        <dbReference type="ARBA" id="ARBA00004123"/>
    </source>
</evidence>
<dbReference type="Proteomes" id="UP001063166">
    <property type="component" value="Unassembled WGS sequence"/>
</dbReference>
<dbReference type="PANTHER" id="PTHR47338:SF29">
    <property type="entry name" value="ZN(2)-C6 FUNGAL-TYPE DOMAIN-CONTAINING PROTEIN"/>
    <property type="match status" value="1"/>
</dbReference>
<name>A0A9P3PVG7_LYOSH</name>
<dbReference type="InterPro" id="IPR050815">
    <property type="entry name" value="TF_fung"/>
</dbReference>
<evidence type="ECO:0000256" key="3">
    <source>
        <dbReference type="ARBA" id="ARBA00023015"/>
    </source>
</evidence>
<comment type="caution">
    <text evidence="8">The sequence shown here is derived from an EMBL/GenBank/DDBJ whole genome shotgun (WGS) entry which is preliminary data.</text>
</comment>
<dbReference type="InterPro" id="IPR036864">
    <property type="entry name" value="Zn2-C6_fun-type_DNA-bd_sf"/>
</dbReference>